<comment type="similarity">
    <text evidence="1">Belongs to the glycosyltransferase 28 family.</text>
</comment>
<sequence length="378" mass="39702">MRVFFTSSMGLGHLFPMISTMWALRAAGHEVRVATAGTAAEAAANAGLHVVDATPGVDWEQEIQKLVAEHFGNRPPGSRQGQNQEQELGVAGQMFAGIADRMADVALREAEAWGADLVVYELTDATGPMIAAKLGIPCVQHGFGLTAGDELFTAMMPHLAPAFERLGIDGLAPRAQALDVAPSSLEGELGGLPTRYVPFNGGGVLPQWLLEPTGKPRLVITMGTAVGQFAGVDPWRAILAATKKADAELVLATNAQDLSELGELPENVRVVDYLPLSALLPVSTAIIHHGGSGSTLTAADAGVTQLIVPQGADQFFNAERVAKRGCGLSAVGEGVTEEQVYRLVHDEALRTAAREVQAEMRAMPSPAARVPELEALVG</sequence>
<dbReference type="SUPFAM" id="SSF53756">
    <property type="entry name" value="UDP-Glycosyltransferase/glycogen phosphorylase"/>
    <property type="match status" value="1"/>
</dbReference>
<dbReference type="CDD" id="cd03784">
    <property type="entry name" value="GT1_Gtf-like"/>
    <property type="match status" value="1"/>
</dbReference>
<evidence type="ECO:0000259" key="5">
    <source>
        <dbReference type="Pfam" id="PF21036"/>
    </source>
</evidence>
<dbReference type="InterPro" id="IPR050426">
    <property type="entry name" value="Glycosyltransferase_28"/>
</dbReference>
<dbReference type="Pfam" id="PF06722">
    <property type="entry name" value="EryCIII-like_C"/>
    <property type="match status" value="1"/>
</dbReference>
<evidence type="ECO:0000256" key="3">
    <source>
        <dbReference type="ARBA" id="ARBA00022679"/>
    </source>
</evidence>
<name>A0ABS5AD50_9PSEU</name>
<dbReference type="InterPro" id="IPR010610">
    <property type="entry name" value="EryCIII-like_C"/>
</dbReference>
<keyword evidence="3" id="KW-0808">Transferase</keyword>
<accession>A0ABS5AD50</accession>
<dbReference type="Gene3D" id="3.40.50.2000">
    <property type="entry name" value="Glycogen Phosphorylase B"/>
    <property type="match status" value="2"/>
</dbReference>
<reference evidence="6 7" key="1">
    <citation type="submission" date="2021-03" db="EMBL/GenBank/DDBJ databases">
        <title>Sequencing the genomes of 1000 actinobacteria strains.</title>
        <authorList>
            <person name="Klenk H.-P."/>
        </authorList>
    </citation>
    <scope>NUCLEOTIDE SEQUENCE [LARGE SCALE GENOMIC DNA]</scope>
    <source>
        <strain evidence="6 7">DSM 44580</strain>
    </source>
</reference>
<feature type="domain" description="Erythromycin biosynthesis protein CIII-like N-terminal" evidence="5">
    <location>
        <begin position="22"/>
        <end position="223"/>
    </location>
</feature>
<dbReference type="InterPro" id="IPR048284">
    <property type="entry name" value="EryCIII-like_N"/>
</dbReference>
<dbReference type="PANTHER" id="PTHR48050">
    <property type="entry name" value="STEROL 3-BETA-GLUCOSYLTRANSFERASE"/>
    <property type="match status" value="1"/>
</dbReference>
<keyword evidence="2" id="KW-0328">Glycosyltransferase</keyword>
<protein>
    <submittedName>
        <fullName evidence="6">UDP:flavonoid glycosyltransferase YjiC (YdhE family)</fullName>
    </submittedName>
</protein>
<dbReference type="InterPro" id="IPR002213">
    <property type="entry name" value="UDP_glucos_trans"/>
</dbReference>
<evidence type="ECO:0000313" key="7">
    <source>
        <dbReference type="Proteomes" id="UP001519363"/>
    </source>
</evidence>
<evidence type="ECO:0000259" key="4">
    <source>
        <dbReference type="Pfam" id="PF06722"/>
    </source>
</evidence>
<evidence type="ECO:0000256" key="2">
    <source>
        <dbReference type="ARBA" id="ARBA00022676"/>
    </source>
</evidence>
<dbReference type="RefSeq" id="WP_209707103.1">
    <property type="nucleotide sequence ID" value="NZ_JAGIOO010000001.1"/>
</dbReference>
<dbReference type="PANTHER" id="PTHR48050:SF13">
    <property type="entry name" value="STEROL 3-BETA-GLUCOSYLTRANSFERASE UGT80A2"/>
    <property type="match status" value="1"/>
</dbReference>
<comment type="caution">
    <text evidence="6">The sequence shown here is derived from an EMBL/GenBank/DDBJ whole genome shotgun (WGS) entry which is preliminary data.</text>
</comment>
<feature type="domain" description="Erythromycin biosynthesis protein CIII-like C-terminal" evidence="4">
    <location>
        <begin position="237"/>
        <end position="376"/>
    </location>
</feature>
<dbReference type="Pfam" id="PF21036">
    <property type="entry name" value="EryCIII-like_N"/>
    <property type="match status" value="1"/>
</dbReference>
<evidence type="ECO:0000313" key="6">
    <source>
        <dbReference type="EMBL" id="MBP2474498.1"/>
    </source>
</evidence>
<gene>
    <name evidence="6" type="ORF">JOF53_003370</name>
</gene>
<keyword evidence="7" id="KW-1185">Reference proteome</keyword>
<proteinExistence type="inferred from homology"/>
<dbReference type="Proteomes" id="UP001519363">
    <property type="component" value="Unassembled WGS sequence"/>
</dbReference>
<evidence type="ECO:0000256" key="1">
    <source>
        <dbReference type="ARBA" id="ARBA00006962"/>
    </source>
</evidence>
<dbReference type="EMBL" id="JAGIOO010000001">
    <property type="protein sequence ID" value="MBP2474498.1"/>
    <property type="molecule type" value="Genomic_DNA"/>
</dbReference>
<organism evidence="6 7">
    <name type="scientific">Crossiella equi</name>
    <dbReference type="NCBI Taxonomy" id="130796"/>
    <lineage>
        <taxon>Bacteria</taxon>
        <taxon>Bacillati</taxon>
        <taxon>Actinomycetota</taxon>
        <taxon>Actinomycetes</taxon>
        <taxon>Pseudonocardiales</taxon>
        <taxon>Pseudonocardiaceae</taxon>
        <taxon>Crossiella</taxon>
    </lineage>
</organism>